<evidence type="ECO:0000313" key="1">
    <source>
        <dbReference type="EMBL" id="RWS03504.1"/>
    </source>
</evidence>
<accession>A0A3S4QHF1</accession>
<dbReference type="STRING" id="1965070.A0A3S4QHF1"/>
<keyword evidence="2" id="KW-1185">Reference proteome</keyword>
<gene>
    <name evidence="1" type="ORF">B4U79_09045</name>
</gene>
<reference evidence="1 2" key="1">
    <citation type="journal article" date="2018" name="Gigascience">
        <title>Genomes of trombidid mites reveal novel predicted allergens and laterally-transferred genes associated with secondary metabolism.</title>
        <authorList>
            <person name="Dong X."/>
            <person name="Chaisiri K."/>
            <person name="Xia D."/>
            <person name="Armstrong S.D."/>
            <person name="Fang Y."/>
            <person name="Donnelly M.J."/>
            <person name="Kadowaki T."/>
            <person name="McGarry J.W."/>
            <person name="Darby A.C."/>
            <person name="Makepeace B.L."/>
        </authorList>
    </citation>
    <scope>NUCLEOTIDE SEQUENCE [LARGE SCALE GENOMIC DNA]</scope>
    <source>
        <strain evidence="1">UoL-WK</strain>
    </source>
</reference>
<evidence type="ECO:0000313" key="2">
    <source>
        <dbReference type="Proteomes" id="UP000285301"/>
    </source>
</evidence>
<dbReference type="AlphaFoldDB" id="A0A3S4QHF1"/>
<dbReference type="OrthoDB" id="10256089at2759"/>
<name>A0A3S4QHF1_9ACAR</name>
<sequence length="136" mass="15627">MFKYDQCLVCAKNKCTCKPYEEEAPASSLKRASTITHDLISFVKAKEEFALTGECNADEIYGVAQELEANVTKFADKVERRRELLQIALIFFTYEKKLTSWVDELQQKFRRDAEIPFEALEGVEACESSLKDILTR</sequence>
<organism evidence="1 2">
    <name type="scientific">Dinothrombium tinctorium</name>
    <dbReference type="NCBI Taxonomy" id="1965070"/>
    <lineage>
        <taxon>Eukaryota</taxon>
        <taxon>Metazoa</taxon>
        <taxon>Ecdysozoa</taxon>
        <taxon>Arthropoda</taxon>
        <taxon>Chelicerata</taxon>
        <taxon>Arachnida</taxon>
        <taxon>Acari</taxon>
        <taxon>Acariformes</taxon>
        <taxon>Trombidiformes</taxon>
        <taxon>Prostigmata</taxon>
        <taxon>Anystina</taxon>
        <taxon>Parasitengona</taxon>
        <taxon>Trombidioidea</taxon>
        <taxon>Trombidiidae</taxon>
        <taxon>Dinothrombium</taxon>
    </lineage>
</organism>
<dbReference type="Proteomes" id="UP000285301">
    <property type="component" value="Unassembled WGS sequence"/>
</dbReference>
<comment type="caution">
    <text evidence="1">The sequence shown here is derived from an EMBL/GenBank/DDBJ whole genome shotgun (WGS) entry which is preliminary data.</text>
</comment>
<proteinExistence type="predicted"/>
<dbReference type="EMBL" id="NCKU01006436">
    <property type="protein sequence ID" value="RWS03504.1"/>
    <property type="molecule type" value="Genomic_DNA"/>
</dbReference>
<protein>
    <submittedName>
        <fullName evidence="1">Triple functional domain protein-like isoform X2</fullName>
    </submittedName>
</protein>